<feature type="transmembrane region" description="Helical" evidence="2">
    <location>
        <begin position="137"/>
        <end position="158"/>
    </location>
</feature>
<dbReference type="AlphaFoldDB" id="A0A813IVI2"/>
<keyword evidence="2" id="KW-1133">Transmembrane helix</keyword>
<comment type="caution">
    <text evidence="3">The sequence shown here is derived from an EMBL/GenBank/DDBJ whole genome shotgun (WGS) entry which is preliminary data.</text>
</comment>
<feature type="compositionally biased region" description="Low complexity" evidence="1">
    <location>
        <begin position="79"/>
        <end position="108"/>
    </location>
</feature>
<feature type="region of interest" description="Disordered" evidence="1">
    <location>
        <begin position="79"/>
        <end position="114"/>
    </location>
</feature>
<dbReference type="EMBL" id="CAJNNW010013904">
    <property type="protein sequence ID" value="CAE8655950.1"/>
    <property type="molecule type" value="Genomic_DNA"/>
</dbReference>
<evidence type="ECO:0000313" key="3">
    <source>
        <dbReference type="EMBL" id="CAE8655950.1"/>
    </source>
</evidence>
<dbReference type="Proteomes" id="UP000626109">
    <property type="component" value="Unassembled WGS sequence"/>
</dbReference>
<protein>
    <submittedName>
        <fullName evidence="3">Uncharacterized protein</fullName>
    </submittedName>
</protein>
<accession>A0A813IVI2</accession>
<evidence type="ECO:0000256" key="1">
    <source>
        <dbReference type="SAM" id="MobiDB-lite"/>
    </source>
</evidence>
<reference evidence="3" key="1">
    <citation type="submission" date="2021-02" db="EMBL/GenBank/DDBJ databases">
        <authorList>
            <person name="Dougan E. K."/>
            <person name="Rhodes N."/>
            <person name="Thang M."/>
            <person name="Chan C."/>
        </authorList>
    </citation>
    <scope>NUCLEOTIDE SEQUENCE</scope>
</reference>
<evidence type="ECO:0000313" key="4">
    <source>
        <dbReference type="Proteomes" id="UP000626109"/>
    </source>
</evidence>
<organism evidence="3 4">
    <name type="scientific">Polarella glacialis</name>
    <name type="common">Dinoflagellate</name>
    <dbReference type="NCBI Taxonomy" id="89957"/>
    <lineage>
        <taxon>Eukaryota</taxon>
        <taxon>Sar</taxon>
        <taxon>Alveolata</taxon>
        <taxon>Dinophyceae</taxon>
        <taxon>Suessiales</taxon>
        <taxon>Suessiaceae</taxon>
        <taxon>Polarella</taxon>
    </lineage>
</organism>
<evidence type="ECO:0000256" key="2">
    <source>
        <dbReference type="SAM" id="Phobius"/>
    </source>
</evidence>
<keyword evidence="2" id="KW-0812">Transmembrane</keyword>
<keyword evidence="2" id="KW-0472">Membrane</keyword>
<name>A0A813IVI2_POLGL</name>
<feature type="region of interest" description="Disordered" evidence="1">
    <location>
        <begin position="1"/>
        <end position="61"/>
    </location>
</feature>
<gene>
    <name evidence="3" type="ORF">PGLA2088_LOCUS11918</name>
</gene>
<proteinExistence type="predicted"/>
<sequence>MPPKQLRSTPAATPAAKAAAAATAVITAQSPPADADDATADYSPELPDDEVPAAEAAQEVPDGVDAAGAAQEVPDGVDAAGAAQGVPDGVDAAGAPQGVPDGVDAAGAAEDDGQFSTPRRRLTARKRIASNGSSDGLVFFLTLWGFYLTWVGLLCEFWRGGKKPGRSNKSLPS</sequence>
<feature type="compositionally biased region" description="Low complexity" evidence="1">
    <location>
        <begin position="9"/>
        <end position="28"/>
    </location>
</feature>